<protein>
    <recommendedName>
        <fullName evidence="3">Interleukin-6</fullName>
    </recommendedName>
</protein>
<dbReference type="EMBL" id="HBUF01182732">
    <property type="protein sequence ID" value="CAG6655717.1"/>
    <property type="molecule type" value="Transcribed_RNA"/>
</dbReference>
<dbReference type="EMBL" id="HBUF01013615">
    <property type="protein sequence ID" value="CAG6608927.1"/>
    <property type="molecule type" value="Transcribed_RNA"/>
</dbReference>
<proteinExistence type="predicted"/>
<organism evidence="2">
    <name type="scientific">Cacopsylla melanoneura</name>
    <dbReference type="NCBI Taxonomy" id="428564"/>
    <lineage>
        <taxon>Eukaryota</taxon>
        <taxon>Metazoa</taxon>
        <taxon>Ecdysozoa</taxon>
        <taxon>Arthropoda</taxon>
        <taxon>Hexapoda</taxon>
        <taxon>Insecta</taxon>
        <taxon>Pterygota</taxon>
        <taxon>Neoptera</taxon>
        <taxon>Paraneoptera</taxon>
        <taxon>Hemiptera</taxon>
        <taxon>Sternorrhyncha</taxon>
        <taxon>Psylloidea</taxon>
        <taxon>Psyllidae</taxon>
        <taxon>Psyllinae</taxon>
        <taxon>Cacopsylla</taxon>
    </lineage>
</organism>
<evidence type="ECO:0008006" key="3">
    <source>
        <dbReference type="Google" id="ProtNLM"/>
    </source>
</evidence>
<sequence>MEVWLLWLACVLFILSKVRCFEEMTVRFEEPELFDEIRISLIQTLKEIDTFLKREENKELRKLRQIHRWRLFHKNLTALNNSIVNHEYLEYNKQLGIVCPKKMNVARKSQCRYEVESLSNVNFEIILNTLQRLQEFVNLTLQSTTPKPWTRATFVHPVFDDPQFQRDIISQKKFDLVKYIEGKWKPKQMMTTRSKVSKQNAHNMTPRITRRITKRHK</sequence>
<dbReference type="AlphaFoldDB" id="A0A8D8RTY6"/>
<dbReference type="EMBL" id="HBUF01540376">
    <property type="protein sequence ID" value="CAG6754835.1"/>
    <property type="molecule type" value="Transcribed_RNA"/>
</dbReference>
<feature type="chain" id="PRO_5036428616" description="Interleukin-6" evidence="1">
    <location>
        <begin position="21"/>
        <end position="217"/>
    </location>
</feature>
<keyword evidence="1" id="KW-0732">Signal</keyword>
<accession>A0A8D8RTY6</accession>
<reference evidence="2" key="1">
    <citation type="submission" date="2021-05" db="EMBL/GenBank/DDBJ databases">
        <authorList>
            <person name="Alioto T."/>
            <person name="Alioto T."/>
            <person name="Gomez Garrido J."/>
        </authorList>
    </citation>
    <scope>NUCLEOTIDE SEQUENCE</scope>
</reference>
<feature type="signal peptide" evidence="1">
    <location>
        <begin position="1"/>
        <end position="20"/>
    </location>
</feature>
<name>A0A8D8RTY6_9HEMI</name>
<evidence type="ECO:0000256" key="1">
    <source>
        <dbReference type="SAM" id="SignalP"/>
    </source>
</evidence>
<evidence type="ECO:0000313" key="2">
    <source>
        <dbReference type="EMBL" id="CAG6655717.1"/>
    </source>
</evidence>
<dbReference type="EMBL" id="HBUF01013614">
    <property type="protein sequence ID" value="CAG6608926.1"/>
    <property type="molecule type" value="Transcribed_RNA"/>
</dbReference>